<evidence type="ECO:0000256" key="1">
    <source>
        <dbReference type="SAM" id="MobiDB-lite"/>
    </source>
</evidence>
<protein>
    <submittedName>
        <fullName evidence="2">Uncharacterized protein</fullName>
    </submittedName>
</protein>
<sequence>MVRTFYGTSAALVTLMHSTEGAFLGKALSAALRPKPRIQKDDNNRQTTLKTDFADDGGIITMGYNYDVVEEDGLEKQSLTDITYSKSLPESGSYEYDVYTGPSIAKQDTAESSSSLQAIYADLNKESNPLSKKVPTCSASHMIHVPQFNKKGEEGTFVYWQMALELEAAVPEDGFSITKLSTSFGRKYDPRIKFDFDMTRLRQMEKGAEVIKLPKEAESTRQLKRACERQLEAYDKYLTKKARDNGKNIQDIVMWLTTGNTATEPKGLALKSKQIHHQAKVGNREQSVETHMPTDGSTATLVRNYDVIKGGSEKHRILTDVTSWNFYPTSNTFAPYELLFNTCISEGYEYDVFTGSAVHEVGAKHAGSSPPIEDTLTELNKKTNPLGKKIPTCSASTLVKVPQLREDGEEGDFMYWEASLELEAANAREGFVINKISTSFGKGQNPDLHFGFDMNRLRQMEKKSRTIKLPKKVASEKELKDICERQLAQYSGYITKATDHTEQQKIQDIVMWLTTGDPTAAPKGVAFESPKTEQQAAITARTGRRRTTKKGETEPQE</sequence>
<comment type="caution">
    <text evidence="2">The sequence shown here is derived from an EMBL/GenBank/DDBJ whole genome shotgun (WGS) entry which is preliminary data.</text>
</comment>
<accession>A0A7J6MYY2</accession>
<name>A0A7J6MYY2_PERCH</name>
<keyword evidence="3" id="KW-1185">Reference proteome</keyword>
<dbReference type="EMBL" id="JAAPAO010000035">
    <property type="protein sequence ID" value="KAF4676400.1"/>
    <property type="molecule type" value="Genomic_DNA"/>
</dbReference>
<evidence type="ECO:0000313" key="3">
    <source>
        <dbReference type="Proteomes" id="UP000591131"/>
    </source>
</evidence>
<dbReference type="OrthoDB" id="10350991at2759"/>
<organism evidence="2 3">
    <name type="scientific">Perkinsus chesapeaki</name>
    <name type="common">Clam parasite</name>
    <name type="synonym">Perkinsus andrewsi</name>
    <dbReference type="NCBI Taxonomy" id="330153"/>
    <lineage>
        <taxon>Eukaryota</taxon>
        <taxon>Sar</taxon>
        <taxon>Alveolata</taxon>
        <taxon>Perkinsozoa</taxon>
        <taxon>Perkinsea</taxon>
        <taxon>Perkinsida</taxon>
        <taxon>Perkinsidae</taxon>
        <taxon>Perkinsus</taxon>
    </lineage>
</organism>
<gene>
    <name evidence="2" type="ORF">FOL47_006314</name>
</gene>
<dbReference type="Proteomes" id="UP000591131">
    <property type="component" value="Unassembled WGS sequence"/>
</dbReference>
<proteinExistence type="predicted"/>
<feature type="region of interest" description="Disordered" evidence="1">
    <location>
        <begin position="521"/>
        <end position="557"/>
    </location>
</feature>
<evidence type="ECO:0000313" key="2">
    <source>
        <dbReference type="EMBL" id="KAF4676400.1"/>
    </source>
</evidence>
<reference evidence="2 3" key="1">
    <citation type="submission" date="2020-04" db="EMBL/GenBank/DDBJ databases">
        <title>Perkinsus chesapeaki whole genome sequence.</title>
        <authorList>
            <person name="Bogema D.R."/>
        </authorList>
    </citation>
    <scope>NUCLEOTIDE SEQUENCE [LARGE SCALE GENOMIC DNA]</scope>
    <source>
        <strain evidence="2">ATCC PRA-425</strain>
    </source>
</reference>
<dbReference type="AlphaFoldDB" id="A0A7J6MYY2"/>